<evidence type="ECO:0000256" key="2">
    <source>
        <dbReference type="SAM" id="SignalP"/>
    </source>
</evidence>
<feature type="region of interest" description="Disordered" evidence="1">
    <location>
        <begin position="24"/>
        <end position="45"/>
    </location>
</feature>
<protein>
    <submittedName>
        <fullName evidence="3">Uncharacterized protein</fullName>
    </submittedName>
</protein>
<dbReference type="AlphaFoldDB" id="A0A0E9S664"/>
<reference evidence="3" key="2">
    <citation type="journal article" date="2015" name="Fish Shellfish Immunol.">
        <title>Early steps in the European eel (Anguilla anguilla)-Vibrio vulnificus interaction in the gills: Role of the RtxA13 toxin.</title>
        <authorList>
            <person name="Callol A."/>
            <person name="Pajuelo D."/>
            <person name="Ebbesson L."/>
            <person name="Teles M."/>
            <person name="MacKenzie S."/>
            <person name="Amaro C."/>
        </authorList>
    </citation>
    <scope>NUCLEOTIDE SEQUENCE</scope>
</reference>
<proteinExistence type="predicted"/>
<organism evidence="3">
    <name type="scientific">Anguilla anguilla</name>
    <name type="common">European freshwater eel</name>
    <name type="synonym">Muraena anguilla</name>
    <dbReference type="NCBI Taxonomy" id="7936"/>
    <lineage>
        <taxon>Eukaryota</taxon>
        <taxon>Metazoa</taxon>
        <taxon>Chordata</taxon>
        <taxon>Craniata</taxon>
        <taxon>Vertebrata</taxon>
        <taxon>Euteleostomi</taxon>
        <taxon>Actinopterygii</taxon>
        <taxon>Neopterygii</taxon>
        <taxon>Teleostei</taxon>
        <taxon>Anguilliformes</taxon>
        <taxon>Anguillidae</taxon>
        <taxon>Anguilla</taxon>
    </lineage>
</organism>
<reference evidence="3" key="1">
    <citation type="submission" date="2014-11" db="EMBL/GenBank/DDBJ databases">
        <authorList>
            <person name="Amaro Gonzalez C."/>
        </authorList>
    </citation>
    <scope>NUCLEOTIDE SEQUENCE</scope>
</reference>
<accession>A0A0E9S664</accession>
<name>A0A0E9S664_ANGAN</name>
<dbReference type="EMBL" id="GBXM01072549">
    <property type="protein sequence ID" value="JAH36028.1"/>
    <property type="molecule type" value="Transcribed_RNA"/>
</dbReference>
<keyword evidence="2" id="KW-0732">Signal</keyword>
<feature type="signal peptide" evidence="2">
    <location>
        <begin position="1"/>
        <end position="23"/>
    </location>
</feature>
<evidence type="ECO:0000313" key="3">
    <source>
        <dbReference type="EMBL" id="JAH36028.1"/>
    </source>
</evidence>
<sequence length="45" mass="5125">MSFVIAQLYIVWFLLSMTEETEGKQTMCRTSFPPGSGFHPQSRGQ</sequence>
<evidence type="ECO:0000256" key="1">
    <source>
        <dbReference type="SAM" id="MobiDB-lite"/>
    </source>
</evidence>
<feature type="chain" id="PRO_5002432313" evidence="2">
    <location>
        <begin position="24"/>
        <end position="45"/>
    </location>
</feature>